<evidence type="ECO:0000256" key="9">
    <source>
        <dbReference type="ARBA" id="ARBA00022777"/>
    </source>
</evidence>
<dbReference type="InterPro" id="IPR004358">
    <property type="entry name" value="Sig_transdc_His_kin-like_C"/>
</dbReference>
<protein>
    <recommendedName>
        <fullName evidence="3">histidine kinase</fullName>
        <ecNumber evidence="3">2.7.13.3</ecNumber>
    </recommendedName>
</protein>
<dbReference type="InterPro" id="IPR003594">
    <property type="entry name" value="HATPase_dom"/>
</dbReference>
<dbReference type="Gene3D" id="3.30.565.10">
    <property type="entry name" value="Histidine kinase-like ATPase, C-terminal domain"/>
    <property type="match status" value="1"/>
</dbReference>
<evidence type="ECO:0000259" key="14">
    <source>
        <dbReference type="PROSITE" id="PS50109"/>
    </source>
</evidence>
<comment type="caution">
    <text evidence="15">The sequence shown here is derived from an EMBL/GenBank/DDBJ whole genome shotgun (WGS) entry which is preliminary data.</text>
</comment>
<reference evidence="15 16" key="1">
    <citation type="submission" date="2018-04" db="EMBL/GenBank/DDBJ databases">
        <title>Genomic Encyclopedia of Type Strains, Phase IV (KMG-IV): sequencing the most valuable type-strain genomes for metagenomic binning, comparative biology and taxonomic classification.</title>
        <authorList>
            <person name="Goeker M."/>
        </authorList>
    </citation>
    <scope>NUCLEOTIDE SEQUENCE [LARGE SCALE GENOMIC DNA]</scope>
    <source>
        <strain evidence="15 16">DSM 20705</strain>
    </source>
</reference>
<dbReference type="SMART" id="SM00387">
    <property type="entry name" value="HATPase_c"/>
    <property type="match status" value="1"/>
</dbReference>
<dbReference type="Proteomes" id="UP000245793">
    <property type="component" value="Unassembled WGS sequence"/>
</dbReference>
<evidence type="ECO:0000256" key="13">
    <source>
        <dbReference type="ARBA" id="ARBA00023136"/>
    </source>
</evidence>
<evidence type="ECO:0000256" key="4">
    <source>
        <dbReference type="ARBA" id="ARBA00022475"/>
    </source>
</evidence>
<evidence type="ECO:0000256" key="6">
    <source>
        <dbReference type="ARBA" id="ARBA00022679"/>
    </source>
</evidence>
<evidence type="ECO:0000256" key="1">
    <source>
        <dbReference type="ARBA" id="ARBA00000085"/>
    </source>
</evidence>
<dbReference type="PROSITE" id="PS50109">
    <property type="entry name" value="HIS_KIN"/>
    <property type="match status" value="1"/>
</dbReference>
<evidence type="ECO:0000313" key="15">
    <source>
        <dbReference type="EMBL" id="PVY88644.1"/>
    </source>
</evidence>
<dbReference type="GO" id="GO:0005886">
    <property type="term" value="C:plasma membrane"/>
    <property type="evidence" value="ECO:0007669"/>
    <property type="project" value="UniProtKB-SubCell"/>
</dbReference>
<keyword evidence="13" id="KW-0472">Membrane</keyword>
<evidence type="ECO:0000256" key="7">
    <source>
        <dbReference type="ARBA" id="ARBA00022692"/>
    </source>
</evidence>
<sequence>MDIKNIIILILLCVILYLVKKITHIKKEIDRIREVLVDIKHGDYNRRILIKKNDTTEKICHDINEITLQSQNKLIEQKQSEQAYKSLMTSLSHDVKTPLASMVGYLEAVQEGLVTGDEKDDYIKVSLSKAHYLKDFVEKLFDWVKLDSGEWKFSFADKDLNELTRNVISDWIPVFEEKHISYEIEIPEQECNIRIDENAYFRSLNNIINNIIVHSNCDRVHLKLEESDTKVILTILDNGDGISEKDLPYIFDRMYQADSSRLTKGSGLGLSISKELLRVNNAKISVSSAPNIKTVFTVEFAM</sequence>
<dbReference type="PRINTS" id="PR00344">
    <property type="entry name" value="BCTRLSENSOR"/>
</dbReference>
<comment type="catalytic activity">
    <reaction evidence="1">
        <text>ATP + protein L-histidine = ADP + protein N-phospho-L-histidine.</text>
        <dbReference type="EC" id="2.7.13.3"/>
    </reaction>
</comment>
<dbReference type="PANTHER" id="PTHR45528">
    <property type="entry name" value="SENSOR HISTIDINE KINASE CPXA"/>
    <property type="match status" value="1"/>
</dbReference>
<organism evidence="15 16">
    <name type="scientific">Ezakiella coagulans</name>
    <dbReference type="NCBI Taxonomy" id="46507"/>
    <lineage>
        <taxon>Bacteria</taxon>
        <taxon>Bacillati</taxon>
        <taxon>Bacillota</taxon>
        <taxon>Tissierellia</taxon>
        <taxon>Ezakiella</taxon>
    </lineage>
</organism>
<dbReference type="CDD" id="cd00075">
    <property type="entry name" value="HATPase"/>
    <property type="match status" value="1"/>
</dbReference>
<evidence type="ECO:0000256" key="2">
    <source>
        <dbReference type="ARBA" id="ARBA00004651"/>
    </source>
</evidence>
<evidence type="ECO:0000256" key="3">
    <source>
        <dbReference type="ARBA" id="ARBA00012438"/>
    </source>
</evidence>
<keyword evidence="10" id="KW-0067">ATP-binding</keyword>
<gene>
    <name evidence="15" type="ORF">C7381_1178</name>
</gene>
<keyword evidence="7" id="KW-0812">Transmembrane</keyword>
<accession>A0A2U1DLS6</accession>
<evidence type="ECO:0000256" key="12">
    <source>
        <dbReference type="ARBA" id="ARBA00023012"/>
    </source>
</evidence>
<keyword evidence="16" id="KW-1185">Reference proteome</keyword>
<proteinExistence type="predicted"/>
<dbReference type="CDD" id="cd00082">
    <property type="entry name" value="HisKA"/>
    <property type="match status" value="1"/>
</dbReference>
<keyword evidence="4" id="KW-1003">Cell membrane</keyword>
<dbReference type="InterPro" id="IPR005467">
    <property type="entry name" value="His_kinase_dom"/>
</dbReference>
<dbReference type="EC" id="2.7.13.3" evidence="3"/>
<evidence type="ECO:0000256" key="5">
    <source>
        <dbReference type="ARBA" id="ARBA00022553"/>
    </source>
</evidence>
<dbReference type="Pfam" id="PF00512">
    <property type="entry name" value="HisKA"/>
    <property type="match status" value="1"/>
</dbReference>
<dbReference type="SMART" id="SM00388">
    <property type="entry name" value="HisKA"/>
    <property type="match status" value="1"/>
</dbReference>
<dbReference type="Gene3D" id="1.10.287.130">
    <property type="match status" value="1"/>
</dbReference>
<keyword evidence="9 15" id="KW-0418">Kinase</keyword>
<dbReference type="Pfam" id="PF02518">
    <property type="entry name" value="HATPase_c"/>
    <property type="match status" value="1"/>
</dbReference>
<keyword evidence="5" id="KW-0597">Phosphoprotein</keyword>
<dbReference type="RefSeq" id="WP_116480613.1">
    <property type="nucleotide sequence ID" value="NZ_QEKV01000017.1"/>
</dbReference>
<name>A0A2U1DLS6_9FIRM</name>
<evidence type="ECO:0000256" key="8">
    <source>
        <dbReference type="ARBA" id="ARBA00022741"/>
    </source>
</evidence>
<dbReference type="InterPro" id="IPR003661">
    <property type="entry name" value="HisK_dim/P_dom"/>
</dbReference>
<dbReference type="GO" id="GO:0005524">
    <property type="term" value="F:ATP binding"/>
    <property type="evidence" value="ECO:0007669"/>
    <property type="project" value="UniProtKB-KW"/>
</dbReference>
<dbReference type="GO" id="GO:0000155">
    <property type="term" value="F:phosphorelay sensor kinase activity"/>
    <property type="evidence" value="ECO:0007669"/>
    <property type="project" value="InterPro"/>
</dbReference>
<dbReference type="InterPro" id="IPR036097">
    <property type="entry name" value="HisK_dim/P_sf"/>
</dbReference>
<evidence type="ECO:0000313" key="16">
    <source>
        <dbReference type="Proteomes" id="UP000245793"/>
    </source>
</evidence>
<dbReference type="SUPFAM" id="SSF55874">
    <property type="entry name" value="ATPase domain of HSP90 chaperone/DNA topoisomerase II/histidine kinase"/>
    <property type="match status" value="1"/>
</dbReference>
<feature type="domain" description="Histidine kinase" evidence="14">
    <location>
        <begin position="90"/>
        <end position="302"/>
    </location>
</feature>
<dbReference type="PANTHER" id="PTHR45528:SF1">
    <property type="entry name" value="SENSOR HISTIDINE KINASE CPXA"/>
    <property type="match status" value="1"/>
</dbReference>
<keyword evidence="12" id="KW-0902">Two-component regulatory system</keyword>
<dbReference type="InterPro" id="IPR036890">
    <property type="entry name" value="HATPase_C_sf"/>
</dbReference>
<evidence type="ECO:0000256" key="11">
    <source>
        <dbReference type="ARBA" id="ARBA00022989"/>
    </source>
</evidence>
<keyword evidence="8" id="KW-0547">Nucleotide-binding</keyword>
<dbReference type="SUPFAM" id="SSF47384">
    <property type="entry name" value="Homodimeric domain of signal transducing histidine kinase"/>
    <property type="match status" value="1"/>
</dbReference>
<dbReference type="InterPro" id="IPR050398">
    <property type="entry name" value="HssS/ArlS-like"/>
</dbReference>
<keyword evidence="6" id="KW-0808">Transferase</keyword>
<dbReference type="AlphaFoldDB" id="A0A2U1DLS6"/>
<keyword evidence="11" id="KW-1133">Transmembrane helix</keyword>
<dbReference type="EMBL" id="QEKV01000017">
    <property type="protein sequence ID" value="PVY88644.1"/>
    <property type="molecule type" value="Genomic_DNA"/>
</dbReference>
<comment type="subcellular location">
    <subcellularLocation>
        <location evidence="2">Cell membrane</location>
        <topology evidence="2">Multi-pass membrane protein</topology>
    </subcellularLocation>
</comment>
<evidence type="ECO:0000256" key="10">
    <source>
        <dbReference type="ARBA" id="ARBA00022840"/>
    </source>
</evidence>